<proteinExistence type="predicted"/>
<keyword evidence="2" id="KW-1185">Reference proteome</keyword>
<evidence type="ECO:0000313" key="2">
    <source>
        <dbReference type="Proteomes" id="UP000187203"/>
    </source>
</evidence>
<dbReference type="Proteomes" id="UP000187203">
    <property type="component" value="Unassembled WGS sequence"/>
</dbReference>
<gene>
    <name evidence="1" type="ORF">COLO4_32841</name>
</gene>
<accession>A0A1R3GXZ5</accession>
<comment type="caution">
    <text evidence="1">The sequence shown here is derived from an EMBL/GenBank/DDBJ whole genome shotgun (WGS) entry which is preliminary data.</text>
</comment>
<reference evidence="2" key="1">
    <citation type="submission" date="2013-09" db="EMBL/GenBank/DDBJ databases">
        <title>Corchorus olitorius genome sequencing.</title>
        <authorList>
            <person name="Alam M."/>
            <person name="Haque M.S."/>
            <person name="Islam M.S."/>
            <person name="Emdad E.M."/>
            <person name="Islam M.M."/>
            <person name="Ahmed B."/>
            <person name="Halim A."/>
            <person name="Hossen Q.M.M."/>
            <person name="Hossain M.Z."/>
            <person name="Ahmed R."/>
            <person name="Khan M.M."/>
            <person name="Islam R."/>
            <person name="Rashid M.M."/>
            <person name="Khan S.A."/>
            <person name="Rahman M.S."/>
            <person name="Alam M."/>
            <person name="Yahiya A.S."/>
            <person name="Khan M.S."/>
            <person name="Azam M.S."/>
            <person name="Haque T."/>
            <person name="Lashkar M.Z.H."/>
            <person name="Akhand A.I."/>
            <person name="Morshed G."/>
            <person name="Roy S."/>
            <person name="Uddin K.S."/>
            <person name="Rabeya T."/>
            <person name="Hossain A.S."/>
            <person name="Chowdhury A."/>
            <person name="Snigdha A.R."/>
            <person name="Mortoza M.S."/>
            <person name="Matin S.A."/>
            <person name="Hoque S.M.E."/>
            <person name="Islam M.K."/>
            <person name="Roy D.K."/>
            <person name="Haider R."/>
            <person name="Moosa M.M."/>
            <person name="Elias S.M."/>
            <person name="Hasan A.M."/>
            <person name="Jahan S."/>
            <person name="Shafiuddin M."/>
            <person name="Mahmood N."/>
            <person name="Shommy N.S."/>
        </authorList>
    </citation>
    <scope>NUCLEOTIDE SEQUENCE [LARGE SCALE GENOMIC DNA]</scope>
    <source>
        <strain evidence="2">cv. O-4</strain>
    </source>
</reference>
<protein>
    <submittedName>
        <fullName evidence="1">Uncharacterized protein</fullName>
    </submittedName>
</protein>
<dbReference type="EMBL" id="AWUE01021254">
    <property type="protein sequence ID" value="OMO62891.1"/>
    <property type="molecule type" value="Genomic_DNA"/>
</dbReference>
<evidence type="ECO:0000313" key="1">
    <source>
        <dbReference type="EMBL" id="OMO62891.1"/>
    </source>
</evidence>
<dbReference type="AlphaFoldDB" id="A0A1R3GXZ5"/>
<name>A0A1R3GXZ5_9ROSI</name>
<sequence>MGNNYFRNESNKKDSARYCLFRDCIIVVARWKDCPL</sequence>
<organism evidence="1 2">
    <name type="scientific">Corchorus olitorius</name>
    <dbReference type="NCBI Taxonomy" id="93759"/>
    <lineage>
        <taxon>Eukaryota</taxon>
        <taxon>Viridiplantae</taxon>
        <taxon>Streptophyta</taxon>
        <taxon>Embryophyta</taxon>
        <taxon>Tracheophyta</taxon>
        <taxon>Spermatophyta</taxon>
        <taxon>Magnoliopsida</taxon>
        <taxon>eudicotyledons</taxon>
        <taxon>Gunneridae</taxon>
        <taxon>Pentapetalae</taxon>
        <taxon>rosids</taxon>
        <taxon>malvids</taxon>
        <taxon>Malvales</taxon>
        <taxon>Malvaceae</taxon>
        <taxon>Grewioideae</taxon>
        <taxon>Apeibeae</taxon>
        <taxon>Corchorus</taxon>
    </lineage>
</organism>